<dbReference type="Gene3D" id="3.40.630.10">
    <property type="entry name" value="Zn peptidases"/>
    <property type="match status" value="1"/>
</dbReference>
<evidence type="ECO:0000256" key="6">
    <source>
        <dbReference type="ARBA" id="ARBA00022833"/>
    </source>
</evidence>
<keyword evidence="4" id="KW-0479">Metal-binding</keyword>
<keyword evidence="11" id="KW-1185">Reference proteome</keyword>
<keyword evidence="8" id="KW-0482">Metalloprotease</keyword>
<evidence type="ECO:0000256" key="1">
    <source>
        <dbReference type="ARBA" id="ARBA00001947"/>
    </source>
</evidence>
<evidence type="ECO:0000259" key="9">
    <source>
        <dbReference type="Pfam" id="PF07687"/>
    </source>
</evidence>
<dbReference type="GO" id="GO:0008237">
    <property type="term" value="F:metallopeptidase activity"/>
    <property type="evidence" value="ECO:0007669"/>
    <property type="project" value="UniProtKB-KW"/>
</dbReference>
<keyword evidence="6" id="KW-0862">Zinc</keyword>
<dbReference type="NCBIfam" id="NF005591">
    <property type="entry name" value="PRK07318.1"/>
    <property type="match status" value="1"/>
</dbReference>
<evidence type="ECO:0000256" key="4">
    <source>
        <dbReference type="ARBA" id="ARBA00022723"/>
    </source>
</evidence>
<organism evidence="10 11">
    <name type="scientific">Lysinibacillus macroides</name>
    <dbReference type="NCBI Taxonomy" id="33935"/>
    <lineage>
        <taxon>Bacteria</taxon>
        <taxon>Bacillati</taxon>
        <taxon>Bacillota</taxon>
        <taxon>Bacilli</taxon>
        <taxon>Bacillales</taxon>
        <taxon>Bacillaceae</taxon>
        <taxon>Lysinibacillus</taxon>
    </lineage>
</organism>
<dbReference type="InterPro" id="IPR036264">
    <property type="entry name" value="Bact_exopeptidase_dim_dom"/>
</dbReference>
<dbReference type="Pfam" id="PF01546">
    <property type="entry name" value="Peptidase_M20"/>
    <property type="match status" value="1"/>
</dbReference>
<sequence>MDWLQAAKDRQDELIQELQELVQIDSVLDEETATAEVPFGDGPLQALEWLLAKGQKEGLSTKNIDNYAGHIEMGVGEDLLGILCHVDVVPIGDEADWTYPPFSGTVADGKVYARGAIDDKGPTIAAWMAMKLVKDAGIPLEKRVRMIIGTDEETGFRCVDHYFKKEEMPTIGFAPDADFPLINAEKGIAELVFSQHQTGDAAKEQLLLFNAGKRPNMVPDFAKAVLQHVSASVEQNFRTFLSKNQLEGSLLLEGSRYIITIKGKAAHAMEPEKGVNAAVYLAKFLQQLLTTEASKQFVDFIADVFYQDHYGHQLDLQFEDVMSGPTTLNPGVVSYDVQRGSSLIISMRYAVTYPFDEKITAAQRLAAEKGFSLDIQDDSKPHYVSEDDPFIQTLAAIYRRQTGDTTTPLLSTGGGTYARVMKKGVAFGMLFPGEPDVAHRADEFVVVENLVKAAAIYAEAIAELAGKK</sequence>
<feature type="domain" description="Peptidase M20 dimerisation" evidence="9">
    <location>
        <begin position="257"/>
        <end position="333"/>
    </location>
</feature>
<dbReference type="SUPFAM" id="SSF53187">
    <property type="entry name" value="Zn-dependent exopeptidases"/>
    <property type="match status" value="1"/>
</dbReference>
<evidence type="ECO:0000256" key="7">
    <source>
        <dbReference type="ARBA" id="ARBA00022997"/>
    </source>
</evidence>
<dbReference type="OrthoDB" id="9761532at2"/>
<keyword evidence="5" id="KW-0378">Hydrolase</keyword>
<dbReference type="InterPro" id="IPR010964">
    <property type="entry name" value="M20A_pepV-rel"/>
</dbReference>
<dbReference type="STRING" id="33935.ADM90_19765"/>
<dbReference type="EMBL" id="LGCI01000010">
    <property type="protein sequence ID" value="KOY81362.1"/>
    <property type="molecule type" value="Genomic_DNA"/>
</dbReference>
<dbReference type="RefSeq" id="WP_053996609.1">
    <property type="nucleotide sequence ID" value="NZ_CP065643.1"/>
</dbReference>
<keyword evidence="7" id="KW-0224">Dipeptidase</keyword>
<proteinExistence type="inferred from homology"/>
<dbReference type="GO" id="GO:0006526">
    <property type="term" value="P:L-arginine biosynthetic process"/>
    <property type="evidence" value="ECO:0007669"/>
    <property type="project" value="TreeGrafter"/>
</dbReference>
<accession>A0A0M9DJC1</accession>
<dbReference type="Gene3D" id="3.30.70.360">
    <property type="match status" value="2"/>
</dbReference>
<dbReference type="NCBIfam" id="TIGR01887">
    <property type="entry name" value="dipeptidaselike"/>
    <property type="match status" value="1"/>
</dbReference>
<evidence type="ECO:0000313" key="11">
    <source>
        <dbReference type="Proteomes" id="UP000037977"/>
    </source>
</evidence>
<dbReference type="SUPFAM" id="SSF55031">
    <property type="entry name" value="Bacterial exopeptidase dimerisation domain"/>
    <property type="match status" value="1"/>
</dbReference>
<dbReference type="Proteomes" id="UP000037977">
    <property type="component" value="Unassembled WGS sequence"/>
</dbReference>
<dbReference type="InterPro" id="IPR050072">
    <property type="entry name" value="Peptidase_M20A"/>
</dbReference>
<evidence type="ECO:0000256" key="8">
    <source>
        <dbReference type="ARBA" id="ARBA00023049"/>
    </source>
</evidence>
<dbReference type="CDD" id="cd03888">
    <property type="entry name" value="M20_PepV"/>
    <property type="match status" value="1"/>
</dbReference>
<dbReference type="GO" id="GO:0006508">
    <property type="term" value="P:proteolysis"/>
    <property type="evidence" value="ECO:0007669"/>
    <property type="project" value="UniProtKB-KW"/>
</dbReference>
<gene>
    <name evidence="10" type="ORF">ADM90_19765</name>
</gene>
<dbReference type="InterPro" id="IPR011650">
    <property type="entry name" value="Peptidase_M20_dimer"/>
</dbReference>
<dbReference type="PANTHER" id="PTHR43808:SF31">
    <property type="entry name" value="N-ACETYL-L-CITRULLINE DEACETYLASE"/>
    <property type="match status" value="1"/>
</dbReference>
<dbReference type="AlphaFoldDB" id="A0A0M9DJC1"/>
<keyword evidence="3" id="KW-0645">Protease</keyword>
<name>A0A0M9DJC1_9BACI</name>
<reference evidence="10 11" key="1">
    <citation type="submission" date="2015-07" db="EMBL/GenBank/DDBJ databases">
        <title>Genome sequencing project for genomic taxonomy and phylogenomics of Bacillus-like bacteria.</title>
        <authorList>
            <person name="Liu B."/>
            <person name="Wang J."/>
            <person name="Zhu Y."/>
            <person name="Liu G."/>
            <person name="Chen Q."/>
            <person name="Chen Z."/>
            <person name="Che J."/>
            <person name="Ge C."/>
            <person name="Shi H."/>
            <person name="Pan Z."/>
            <person name="Liu X."/>
        </authorList>
    </citation>
    <scope>NUCLEOTIDE SEQUENCE [LARGE SCALE GENOMIC DNA]</scope>
    <source>
        <strain evidence="10 11">DSM 54</strain>
    </source>
</reference>
<evidence type="ECO:0000256" key="2">
    <source>
        <dbReference type="ARBA" id="ARBA00006247"/>
    </source>
</evidence>
<dbReference type="InterPro" id="IPR002933">
    <property type="entry name" value="Peptidase_M20"/>
</dbReference>
<evidence type="ECO:0000256" key="3">
    <source>
        <dbReference type="ARBA" id="ARBA00022670"/>
    </source>
</evidence>
<dbReference type="GO" id="GO:0016805">
    <property type="term" value="F:dipeptidase activity"/>
    <property type="evidence" value="ECO:0007669"/>
    <property type="project" value="UniProtKB-KW"/>
</dbReference>
<comment type="similarity">
    <text evidence="2">Belongs to the peptidase M20A family.</text>
</comment>
<comment type="caution">
    <text evidence="10">The sequence shown here is derived from an EMBL/GenBank/DDBJ whole genome shotgun (WGS) entry which is preliminary data.</text>
</comment>
<dbReference type="Pfam" id="PF07687">
    <property type="entry name" value="M20_dimer"/>
    <property type="match status" value="1"/>
</dbReference>
<comment type="cofactor">
    <cofactor evidence="1">
        <name>Zn(2+)</name>
        <dbReference type="ChEBI" id="CHEBI:29105"/>
    </cofactor>
</comment>
<dbReference type="GO" id="GO:0008270">
    <property type="term" value="F:zinc ion binding"/>
    <property type="evidence" value="ECO:0007669"/>
    <property type="project" value="InterPro"/>
</dbReference>
<evidence type="ECO:0000256" key="5">
    <source>
        <dbReference type="ARBA" id="ARBA00022801"/>
    </source>
</evidence>
<evidence type="ECO:0000313" key="10">
    <source>
        <dbReference type="EMBL" id="KOY81362.1"/>
    </source>
</evidence>
<dbReference type="PATRIC" id="fig|33935.3.peg.2780"/>
<protein>
    <submittedName>
        <fullName evidence="10">Diguanylate cyclase</fullName>
    </submittedName>
</protein>
<dbReference type="GO" id="GO:0008777">
    <property type="term" value="F:acetylornithine deacetylase activity"/>
    <property type="evidence" value="ECO:0007669"/>
    <property type="project" value="TreeGrafter"/>
</dbReference>
<dbReference type="PANTHER" id="PTHR43808">
    <property type="entry name" value="ACETYLORNITHINE DEACETYLASE"/>
    <property type="match status" value="1"/>
</dbReference>